<comment type="similarity">
    <text evidence="3">Belongs to the dsrC/tusE family.</text>
</comment>
<keyword evidence="3" id="KW-0808">Transferase</keyword>
<dbReference type="SUPFAM" id="SSF69721">
    <property type="entry name" value="DsrC, the gamma subunit of dissimilatory sulfite reductase"/>
    <property type="match status" value="1"/>
</dbReference>
<evidence type="ECO:0000256" key="2">
    <source>
        <dbReference type="ARBA" id="ARBA00022490"/>
    </source>
</evidence>
<keyword evidence="2" id="KW-0963">Cytoplasm</keyword>
<dbReference type="Gene3D" id="1.10.10.370">
    <property type="entry name" value="DsrC-like protein, C-terminal domain"/>
    <property type="match status" value="1"/>
</dbReference>
<dbReference type="GO" id="GO:0005737">
    <property type="term" value="C:cytoplasm"/>
    <property type="evidence" value="ECO:0007669"/>
    <property type="project" value="UniProtKB-SubCell"/>
</dbReference>
<reference evidence="5 6" key="1">
    <citation type="submission" date="2016-10" db="EMBL/GenBank/DDBJ databases">
        <authorList>
            <person name="de Groot N.N."/>
        </authorList>
    </citation>
    <scope>NUCLEOTIDE SEQUENCE [LARGE SCALE GENOMIC DNA]</scope>
    <source>
        <strain evidence="5 6">DSM 22012</strain>
    </source>
</reference>
<name>A0A1H5VZR9_9GAMM</name>
<dbReference type="GO" id="GO:0002143">
    <property type="term" value="P:tRNA wobble position uridine thiolation"/>
    <property type="evidence" value="ECO:0007669"/>
    <property type="project" value="TreeGrafter"/>
</dbReference>
<evidence type="ECO:0000313" key="6">
    <source>
        <dbReference type="Proteomes" id="UP000236745"/>
    </source>
</evidence>
<dbReference type="GO" id="GO:0097163">
    <property type="term" value="F:sulfur carrier activity"/>
    <property type="evidence" value="ECO:0007669"/>
    <property type="project" value="TreeGrafter"/>
</dbReference>
<protein>
    <recommendedName>
        <fullName evidence="3">Sulfurtransferase</fullName>
        <ecNumber evidence="3">2.8.1.-</ecNumber>
    </recommendedName>
</protein>
<feature type="active site" description="Cysteine persulfide intermediate" evidence="4">
    <location>
        <position position="110"/>
    </location>
</feature>
<dbReference type="PANTHER" id="PTHR37010:SF1">
    <property type="entry name" value="SULFURTRANSFERASE TUSE"/>
    <property type="match status" value="1"/>
</dbReference>
<dbReference type="Proteomes" id="UP000236745">
    <property type="component" value="Unassembled WGS sequence"/>
</dbReference>
<dbReference type="RefSeq" id="WP_104001846.1">
    <property type="nucleotide sequence ID" value="NZ_FNVQ01000001.1"/>
</dbReference>
<accession>A0A1H5VZR9</accession>
<comment type="function">
    <text evidence="3">Part of a sulfur-relay system.</text>
</comment>
<dbReference type="OrthoDB" id="9786347at2"/>
<gene>
    <name evidence="5" type="ORF">SAMN05444390_101897</name>
</gene>
<dbReference type="EMBL" id="FNVQ01000001">
    <property type="protein sequence ID" value="SEF92653.1"/>
    <property type="molecule type" value="Genomic_DNA"/>
</dbReference>
<dbReference type="InterPro" id="IPR025526">
    <property type="entry name" value="DsrC-like_dom_sf"/>
</dbReference>
<keyword evidence="6" id="KW-1185">Reference proteome</keyword>
<comment type="subcellular location">
    <subcellularLocation>
        <location evidence="1">Cytoplasm</location>
    </subcellularLocation>
</comment>
<dbReference type="InterPro" id="IPR043163">
    <property type="entry name" value="DsrC-like_N"/>
</dbReference>
<proteinExistence type="inferred from homology"/>
<dbReference type="GO" id="GO:0016740">
    <property type="term" value="F:transferase activity"/>
    <property type="evidence" value="ECO:0007669"/>
    <property type="project" value="UniProtKB-KW"/>
</dbReference>
<dbReference type="Pfam" id="PF04358">
    <property type="entry name" value="DsrC"/>
    <property type="match status" value="1"/>
</dbReference>
<evidence type="ECO:0000256" key="4">
    <source>
        <dbReference type="PIRSR" id="PIRSR006223-50"/>
    </source>
</evidence>
<dbReference type="Gene3D" id="3.30.1420.10">
    <property type="match status" value="1"/>
</dbReference>
<dbReference type="PANTHER" id="PTHR37010">
    <property type="entry name" value="SULFURTRANSFERASE TUSE"/>
    <property type="match status" value="1"/>
</dbReference>
<sequence length="111" mass="12450">MENLEIEGTSIVLDDEGYLEDLSQWQPAVAEYLAAQEGIELTDAHWEILYLLRDFYSRFEHSPAMRPLVKAVKLELGEEKGKSIYLMKLFPGSPAKLGALLAGLPKPDNCL</sequence>
<dbReference type="EC" id="2.8.1.-" evidence="3"/>
<dbReference type="InterPro" id="IPR007453">
    <property type="entry name" value="DsrC/TusE"/>
</dbReference>
<dbReference type="PIRSF" id="PIRSF006223">
    <property type="entry name" value="DsrC_TusE"/>
    <property type="match status" value="1"/>
</dbReference>
<evidence type="ECO:0000256" key="3">
    <source>
        <dbReference type="PIRNR" id="PIRNR006223"/>
    </source>
</evidence>
<evidence type="ECO:0000256" key="1">
    <source>
        <dbReference type="ARBA" id="ARBA00004496"/>
    </source>
</evidence>
<dbReference type="InterPro" id="IPR042072">
    <property type="entry name" value="DsrC-like_C"/>
</dbReference>
<organism evidence="5 6">
    <name type="scientific">Marinobacterium lutimaris</name>
    <dbReference type="NCBI Taxonomy" id="568106"/>
    <lineage>
        <taxon>Bacteria</taxon>
        <taxon>Pseudomonadati</taxon>
        <taxon>Pseudomonadota</taxon>
        <taxon>Gammaproteobacteria</taxon>
        <taxon>Oceanospirillales</taxon>
        <taxon>Oceanospirillaceae</taxon>
        <taxon>Marinobacterium</taxon>
    </lineage>
</organism>
<dbReference type="NCBIfam" id="TIGR03342">
    <property type="entry name" value="dsrC_tusE_dsvC"/>
    <property type="match status" value="1"/>
</dbReference>
<dbReference type="AlphaFoldDB" id="A0A1H5VZR9"/>
<evidence type="ECO:0000313" key="5">
    <source>
        <dbReference type="EMBL" id="SEF92653.1"/>
    </source>
</evidence>